<dbReference type="InterPro" id="IPR013520">
    <property type="entry name" value="Ribonucl_H"/>
</dbReference>
<evidence type="ECO:0000256" key="1">
    <source>
        <dbReference type="ARBA" id="ARBA00012417"/>
    </source>
</evidence>
<feature type="domain" description="Exonuclease" evidence="5">
    <location>
        <begin position="3"/>
        <end position="179"/>
    </location>
</feature>
<dbReference type="PANTHER" id="PTHR30231:SF41">
    <property type="entry name" value="DNA POLYMERASE III SUBUNIT EPSILON"/>
    <property type="match status" value="1"/>
</dbReference>
<reference evidence="6 7" key="1">
    <citation type="submission" date="2014-08" db="EMBL/GenBank/DDBJ databases">
        <title>Genomic and Phenotypic Diversity of Colwellia psychrerythraea strains from Disparate Marine Basins.</title>
        <authorList>
            <person name="Techtmann S.M."/>
            <person name="Stelling S.C."/>
            <person name="Utturkar S.M."/>
            <person name="Alshibli N."/>
            <person name="Harris A."/>
            <person name="Brown S.D."/>
            <person name="Hazen T.C."/>
        </authorList>
    </citation>
    <scope>NUCLEOTIDE SEQUENCE [LARGE SCALE GENOMIC DNA]</scope>
    <source>
        <strain evidence="6 7">ND2E</strain>
    </source>
</reference>
<keyword evidence="3" id="KW-0378">Hydrolase</keyword>
<evidence type="ECO:0000256" key="2">
    <source>
        <dbReference type="ARBA" id="ARBA00022722"/>
    </source>
</evidence>
<dbReference type="InterPro" id="IPR012337">
    <property type="entry name" value="RNaseH-like_sf"/>
</dbReference>
<dbReference type="InterPro" id="IPR006054">
    <property type="entry name" value="DnaQ"/>
</dbReference>
<dbReference type="SMART" id="SM00479">
    <property type="entry name" value="EXOIII"/>
    <property type="match status" value="1"/>
</dbReference>
<proteinExistence type="predicted"/>
<protein>
    <recommendedName>
        <fullName evidence="1">DNA-directed DNA polymerase</fullName>
        <ecNumber evidence="1">2.7.7.7</ecNumber>
    </recommendedName>
</protein>
<organism evidence="6 7">
    <name type="scientific">Colwellia psychrerythraea</name>
    <name type="common">Vibrio psychroerythus</name>
    <dbReference type="NCBI Taxonomy" id="28229"/>
    <lineage>
        <taxon>Bacteria</taxon>
        <taxon>Pseudomonadati</taxon>
        <taxon>Pseudomonadota</taxon>
        <taxon>Gammaproteobacteria</taxon>
        <taxon>Alteromonadales</taxon>
        <taxon>Colwelliaceae</taxon>
        <taxon>Colwellia</taxon>
    </lineage>
</organism>
<dbReference type="InterPro" id="IPR036397">
    <property type="entry name" value="RNaseH_sf"/>
</dbReference>
<dbReference type="Pfam" id="PF00929">
    <property type="entry name" value="RNase_T"/>
    <property type="match status" value="1"/>
</dbReference>
<accession>A0A099K9C5</accession>
<keyword evidence="6" id="KW-0548">Nucleotidyltransferase</keyword>
<keyword evidence="3" id="KW-0269">Exonuclease</keyword>
<evidence type="ECO:0000313" key="7">
    <source>
        <dbReference type="Proteomes" id="UP000029843"/>
    </source>
</evidence>
<dbReference type="PANTHER" id="PTHR30231">
    <property type="entry name" value="DNA POLYMERASE III SUBUNIT EPSILON"/>
    <property type="match status" value="1"/>
</dbReference>
<dbReference type="GO" id="GO:0005829">
    <property type="term" value="C:cytosol"/>
    <property type="evidence" value="ECO:0007669"/>
    <property type="project" value="TreeGrafter"/>
</dbReference>
<dbReference type="EC" id="2.7.7.7" evidence="1"/>
<evidence type="ECO:0000259" key="5">
    <source>
        <dbReference type="SMART" id="SM00479"/>
    </source>
</evidence>
<evidence type="ECO:0000256" key="3">
    <source>
        <dbReference type="ARBA" id="ARBA00022839"/>
    </source>
</evidence>
<dbReference type="OrthoDB" id="9128325at2"/>
<evidence type="ECO:0000313" key="6">
    <source>
        <dbReference type="EMBL" id="KGJ86642.1"/>
    </source>
</evidence>
<name>A0A099K9C5_COLPS</name>
<dbReference type="GO" id="GO:0003677">
    <property type="term" value="F:DNA binding"/>
    <property type="evidence" value="ECO:0007669"/>
    <property type="project" value="InterPro"/>
</dbReference>
<comment type="catalytic activity">
    <reaction evidence="4">
        <text>DNA(n) + a 2'-deoxyribonucleoside 5'-triphosphate = DNA(n+1) + diphosphate</text>
        <dbReference type="Rhea" id="RHEA:22508"/>
        <dbReference type="Rhea" id="RHEA-COMP:17339"/>
        <dbReference type="Rhea" id="RHEA-COMP:17340"/>
        <dbReference type="ChEBI" id="CHEBI:33019"/>
        <dbReference type="ChEBI" id="CHEBI:61560"/>
        <dbReference type="ChEBI" id="CHEBI:173112"/>
        <dbReference type="EC" id="2.7.7.7"/>
    </reaction>
</comment>
<keyword evidence="6" id="KW-0808">Transferase</keyword>
<dbReference type="GO" id="GO:0008408">
    <property type="term" value="F:3'-5' exonuclease activity"/>
    <property type="evidence" value="ECO:0007669"/>
    <property type="project" value="TreeGrafter"/>
</dbReference>
<dbReference type="RefSeq" id="WP_052057067.1">
    <property type="nucleotide sequence ID" value="NZ_JQED01000056.1"/>
</dbReference>
<dbReference type="Proteomes" id="UP000029843">
    <property type="component" value="Unassembled WGS sequence"/>
</dbReference>
<gene>
    <name evidence="6" type="ORF">ND2E_0814</name>
</gene>
<dbReference type="Gene3D" id="3.30.420.10">
    <property type="entry name" value="Ribonuclease H-like superfamily/Ribonuclease H"/>
    <property type="match status" value="1"/>
</dbReference>
<sequence length="802" mass="92576">MKRQIVIDTETTGLSPTRGSHRVIEIALVEVIDNKLTGRTYQSYLNPQGRKITRKAFELHKIKDSFLLDKPLFVDCMSDIISFIGDAELVFYNKVFDLKFLNSESQYANSDINFTENYNTTCLMETVTDALNRKSGMLSLDDACRLYHIDNSNREAHGALIDTIITAKLLIELNTRTTLVNQIPHKNKAEPPEKFPFPRAYKGYQINFCKNPNCKNYGVAPSAPTKKANGEYSKDIGEYKLQVTRSKRKGKATVKILTCKLCKSASTMFSNKGIVQEVERLQSIYKLSIPSCPNTALSPNKRKGIPDGRRYEKILKKVRNKTIELSKLKPACSNHNFDILAYPDNYWLDSKNKKRAKNSKGLPKIIHPDSSGKYHGINELVSQTFKCKECKTKFSAPLNPQKGQTNQQINYQLFSELVNKGIINRIAEKLRINHDLIYSRIEFFYNQCIQFEQYHLNKNIYKLKNKKLNLSMDRQSFYSNWTSKRDARRTLLVNTSTVDNDSRFVLGSTLNFDFTSDYKALSKEFIRIGEYSKEPFKRRYQQYILPEEGISEDQTIKTPTKHLLVQQTYSIFAHLEMLKPFFDGVGKINLYADDDNAFDICITKTLKDYIKEGKLQACITRNSKLSEGETEFDSIFQWTPQITPKIDGKYLDLKLLSDVDDDFLEQASLNGVDNYFQILRRRLNMLERPIKAAVNSNKKQEVKNDLSSESQYETWNIYGSYNPKYISMMIEIMRVYNNYVLTDEKSLRNKKSCSNKPKTPAQKIGLVNNIFDIYDILEFSVARVVTDYLEQFNTMPLLANES</sequence>
<evidence type="ECO:0000256" key="4">
    <source>
        <dbReference type="ARBA" id="ARBA00049244"/>
    </source>
</evidence>
<dbReference type="NCBIfam" id="TIGR00573">
    <property type="entry name" value="dnaq"/>
    <property type="match status" value="1"/>
</dbReference>
<comment type="caution">
    <text evidence="6">The sequence shown here is derived from an EMBL/GenBank/DDBJ whole genome shotgun (WGS) entry which is preliminary data.</text>
</comment>
<dbReference type="EMBL" id="JQED01000056">
    <property type="protein sequence ID" value="KGJ86642.1"/>
    <property type="molecule type" value="Genomic_DNA"/>
</dbReference>
<dbReference type="PATRIC" id="fig|28229.4.peg.4309"/>
<dbReference type="GO" id="GO:0003887">
    <property type="term" value="F:DNA-directed DNA polymerase activity"/>
    <property type="evidence" value="ECO:0007669"/>
    <property type="project" value="UniProtKB-EC"/>
</dbReference>
<dbReference type="SUPFAM" id="SSF53098">
    <property type="entry name" value="Ribonuclease H-like"/>
    <property type="match status" value="1"/>
</dbReference>
<keyword evidence="2" id="KW-0540">Nuclease</keyword>
<dbReference type="GO" id="GO:0045004">
    <property type="term" value="P:DNA replication proofreading"/>
    <property type="evidence" value="ECO:0007669"/>
    <property type="project" value="TreeGrafter"/>
</dbReference>
<dbReference type="AlphaFoldDB" id="A0A099K9C5"/>